<keyword evidence="3" id="KW-1185">Reference proteome</keyword>
<dbReference type="EMBL" id="SSOP01000662">
    <property type="protein sequence ID" value="KAB5587944.1"/>
    <property type="molecule type" value="Genomic_DNA"/>
</dbReference>
<dbReference type="InterPro" id="IPR041078">
    <property type="entry name" value="Plavaka"/>
</dbReference>
<organism evidence="2 3">
    <name type="scientific">Ceratobasidium theobromae</name>
    <dbReference type="NCBI Taxonomy" id="1582974"/>
    <lineage>
        <taxon>Eukaryota</taxon>
        <taxon>Fungi</taxon>
        <taxon>Dikarya</taxon>
        <taxon>Basidiomycota</taxon>
        <taxon>Agaricomycotina</taxon>
        <taxon>Agaricomycetes</taxon>
        <taxon>Cantharellales</taxon>
        <taxon>Ceratobasidiaceae</taxon>
        <taxon>Ceratobasidium</taxon>
    </lineage>
</organism>
<sequence length="1166" mass="133549">MEKPGYKGHSEEKMSKEPSERVTYLCQKRDNSTKREDDIRRMMAFRESGISRVYCHRTGKHTHTSRIHRIAKRVIIKHTLLDAHEHVVTGCTVVKRTVTKCTITKCTVAEHTVAEHTIVEHTVVEHTVVEHTISKHTIAEHTVAEHAIAKHNIAKCMAPFSASARPRHEALRLMATLLPSSSFNSSSLAHIFTHRARCFYCPKELPNDSARRLHIEATLECQEAQRTQLQAVITKKREAEHRLGSLTASQAAQTSASEVPSPLLNTRKRKVTVETIPDEDDPLQRSPPPPVLSVRPSSQMDSSPLPTESQQSHSQGQARQVRGYGGLFVEEYPDPLAGSPVSEDRLPSPDLHAHMRSCGNLGDPENFETAELLMTSGLTDAAKDRHLKSSKYAGKTPWPSCDAMLKDVDKLLHGPEFTLSEIDIFDGRRPRTQYMVCRSIIDLLRDIFGNRKFKQHFRYRPMRLWKTAAKLVQVYGDAPRKRNVTIAALIVATDQTCLSIMCGGQKAYLVYVSLANIDKHWRRKSSKRAWVLLRLKAELVHQAMEKMFEPLRKASEEGVEIIHSRLAQTESPCVLDNPAELHEREETLSVLHLYFKHRDVGELQPLHLKPVWPWWGDIPEVNLSHCLPPDELHQLHQGIFKTHILQWLRTLVSKKTIDNCFATMTPAPGLWNFTKGVSGVSQWTRHESKLMAAQLLPIVAKELTPELAMMIRSLIDFIYRAHASTISETDLQAMETDLESFHDLKDLLVVRGVYKMDTWFNKIVKLHMLTHYVHMIHELGPPDGYNTEVPEHLHIEYTKVPWRASNKVRPLPQMITYIQRQEAIRIHRSYLDEFLGININIADELDLDYEAGDFDAEATEVVGMRDGDDFEDMGRDGESELDMYQEKTTYPNPRQHMLKNPTRKDMALHEVMNEYGTADIMGGITNFLVDRLGIKAYDAPMSRHNHVNIWHQLYLYHRPLDFAPFKPLRHEIIRARLPQQQVNDRPCQPGIWDVALYLEKPSLGSNSGPENDEKRGILRYRAGCVHTFFTLPRHLINFFPGQLTFLELFTPFDASVSPFTRMHATKHAINSHGQWRIVVVPVTDIVLACHLAPKLGNPDSRPAITPQTDLYTISKTFWLNHYYNHHFFQLVQHWRQKRLKPGLRHQLMYHAKRSQVIPGSSKLGAH</sequence>
<reference evidence="2 3" key="1">
    <citation type="journal article" date="2019" name="Fungal Biol. Biotechnol.">
        <title>Draft genome sequence of fastidious pathogen Ceratobasidium theobromae, which causes vascular-streak dieback in Theobroma cacao.</title>
        <authorList>
            <person name="Ali S.S."/>
            <person name="Asman A."/>
            <person name="Shao J."/>
            <person name="Firmansyah A.P."/>
            <person name="Susilo A.W."/>
            <person name="Rosmana A."/>
            <person name="McMahon P."/>
            <person name="Junaid M."/>
            <person name="Guest D."/>
            <person name="Kheng T.Y."/>
            <person name="Meinhardt L.W."/>
            <person name="Bailey B.A."/>
        </authorList>
    </citation>
    <scope>NUCLEOTIDE SEQUENCE [LARGE SCALE GENOMIC DNA]</scope>
    <source>
        <strain evidence="2 3">CT2</strain>
    </source>
</reference>
<name>A0A5N5Q8E4_9AGAM</name>
<dbReference type="Pfam" id="PF18759">
    <property type="entry name" value="Plavaka"/>
    <property type="match status" value="2"/>
</dbReference>
<feature type="region of interest" description="Disordered" evidence="1">
    <location>
        <begin position="245"/>
        <end position="320"/>
    </location>
</feature>
<gene>
    <name evidence="2" type="ORF">CTheo_8614</name>
</gene>
<evidence type="ECO:0000313" key="2">
    <source>
        <dbReference type="EMBL" id="KAB5587944.1"/>
    </source>
</evidence>
<proteinExistence type="predicted"/>
<feature type="compositionally biased region" description="Low complexity" evidence="1">
    <location>
        <begin position="245"/>
        <end position="257"/>
    </location>
</feature>
<feature type="compositionally biased region" description="Polar residues" evidence="1">
    <location>
        <begin position="300"/>
        <end position="318"/>
    </location>
</feature>
<protein>
    <submittedName>
        <fullName evidence="2">Uncharacterized protein</fullName>
    </submittedName>
</protein>
<accession>A0A5N5Q8E4</accession>
<dbReference type="Proteomes" id="UP000383932">
    <property type="component" value="Unassembled WGS sequence"/>
</dbReference>
<evidence type="ECO:0000313" key="3">
    <source>
        <dbReference type="Proteomes" id="UP000383932"/>
    </source>
</evidence>
<evidence type="ECO:0000256" key="1">
    <source>
        <dbReference type="SAM" id="MobiDB-lite"/>
    </source>
</evidence>
<feature type="compositionally biased region" description="Basic and acidic residues" evidence="1">
    <location>
        <begin position="1"/>
        <end position="20"/>
    </location>
</feature>
<feature type="region of interest" description="Disordered" evidence="1">
    <location>
        <begin position="1"/>
        <end position="22"/>
    </location>
</feature>
<dbReference type="OrthoDB" id="2576233at2759"/>
<dbReference type="AlphaFoldDB" id="A0A5N5Q8E4"/>
<comment type="caution">
    <text evidence="2">The sequence shown here is derived from an EMBL/GenBank/DDBJ whole genome shotgun (WGS) entry which is preliminary data.</text>
</comment>